<dbReference type="AlphaFoldDB" id="A0AAV2YZI4"/>
<dbReference type="Pfam" id="PF13359">
    <property type="entry name" value="DDE_Tnp_4"/>
    <property type="match status" value="1"/>
</dbReference>
<sequence>MVSSGRDTRTLHSAFALASERSAFRNCVSVSDPPNPMLRTIRLTWQQRPEVLVRVWIAARKSKASFRRVVRRLIQGGILPAAVTSRQLTPTTLNTYSISEANARLRFRFSINELNDHASQLDLPPMIVTSSDGSFGRAGDRLSETGSAIALGRPVEFGRSAGSLSRINTCTVVLLFTKRVDLLERNENLLTRRATWCTIVDVFWFHPWRKTLNLHSKPSPDSGDSGHKRRHCLIWQAVAPLMAYVLLFEGRKHDSPVLRESRLLNLFREMDSLNGKCVYGDPAYGCQDHIVSPYASNLTTEEQESNRNMSSALWSGTDWHKKMGARKFPLASCLVAFVVTNCHSFLSRGNQTSSYFDLAPRIFGK</sequence>
<reference evidence="4" key="2">
    <citation type="journal article" date="2023" name="Microbiol Resour">
        <title>Decontamination and Annotation of the Draft Genome Sequence of the Oomycete Lagenidium giganteum ARSEF 373.</title>
        <authorList>
            <person name="Morgan W.R."/>
            <person name="Tartar A."/>
        </authorList>
    </citation>
    <scope>NUCLEOTIDE SEQUENCE</scope>
    <source>
        <strain evidence="4">ARSEF 373</strain>
    </source>
</reference>
<evidence type="ECO:0000313" key="4">
    <source>
        <dbReference type="EMBL" id="DAZ98981.1"/>
    </source>
</evidence>
<evidence type="ECO:0000256" key="1">
    <source>
        <dbReference type="ARBA" id="ARBA00001968"/>
    </source>
</evidence>
<organism evidence="4 5">
    <name type="scientific">Lagenidium giganteum</name>
    <dbReference type="NCBI Taxonomy" id="4803"/>
    <lineage>
        <taxon>Eukaryota</taxon>
        <taxon>Sar</taxon>
        <taxon>Stramenopiles</taxon>
        <taxon>Oomycota</taxon>
        <taxon>Peronosporomycetes</taxon>
        <taxon>Pythiales</taxon>
        <taxon>Pythiaceae</taxon>
    </lineage>
</organism>
<gene>
    <name evidence="4" type="ORF">N0F65_000513</name>
</gene>
<feature type="domain" description="DDE Tnp4" evidence="3">
    <location>
        <begin position="243"/>
        <end position="312"/>
    </location>
</feature>
<dbReference type="GO" id="GO:0046872">
    <property type="term" value="F:metal ion binding"/>
    <property type="evidence" value="ECO:0007669"/>
    <property type="project" value="UniProtKB-KW"/>
</dbReference>
<comment type="cofactor">
    <cofactor evidence="1">
        <name>a divalent metal cation</name>
        <dbReference type="ChEBI" id="CHEBI:60240"/>
    </cofactor>
</comment>
<evidence type="ECO:0000313" key="5">
    <source>
        <dbReference type="Proteomes" id="UP001146120"/>
    </source>
</evidence>
<protein>
    <recommendedName>
        <fullName evidence="3">DDE Tnp4 domain-containing protein</fullName>
    </recommendedName>
</protein>
<proteinExistence type="predicted"/>
<reference evidence="4" key="1">
    <citation type="submission" date="2022-11" db="EMBL/GenBank/DDBJ databases">
        <authorList>
            <person name="Morgan W.R."/>
            <person name="Tartar A."/>
        </authorList>
    </citation>
    <scope>NUCLEOTIDE SEQUENCE</scope>
    <source>
        <strain evidence="4">ARSEF 373</strain>
    </source>
</reference>
<comment type="caution">
    <text evidence="4">The sequence shown here is derived from an EMBL/GenBank/DDBJ whole genome shotgun (WGS) entry which is preliminary data.</text>
</comment>
<keyword evidence="2" id="KW-0479">Metal-binding</keyword>
<evidence type="ECO:0000256" key="2">
    <source>
        <dbReference type="ARBA" id="ARBA00022723"/>
    </source>
</evidence>
<dbReference type="InterPro" id="IPR027806">
    <property type="entry name" value="HARBI1_dom"/>
</dbReference>
<keyword evidence="5" id="KW-1185">Reference proteome</keyword>
<dbReference type="Proteomes" id="UP001146120">
    <property type="component" value="Unassembled WGS sequence"/>
</dbReference>
<name>A0AAV2YZI4_9STRA</name>
<accession>A0AAV2YZI4</accession>
<evidence type="ECO:0000259" key="3">
    <source>
        <dbReference type="Pfam" id="PF13359"/>
    </source>
</evidence>
<dbReference type="EMBL" id="DAKRPA010000093">
    <property type="protein sequence ID" value="DAZ98981.1"/>
    <property type="molecule type" value="Genomic_DNA"/>
</dbReference>